<keyword evidence="4" id="KW-1185">Reference proteome</keyword>
<accession>A0AAW1KEC5</accession>
<sequence length="140" mass="15935">MKTKRVFFRVMLRDTGASMLLTDNPNTNLFCAELNLSKQEGFYEDQEWCIFKPDIQLNNSRITPSVNYACSKADCTRDSCANLEPRLKVSYALNEYFQGQDQDEVACDFQGIGIVIKADPSTKTCTFPSTFCRHILGHSR</sequence>
<evidence type="ECO:0000256" key="1">
    <source>
        <dbReference type="ARBA" id="ARBA00022729"/>
    </source>
</evidence>
<reference evidence="3" key="1">
    <citation type="submission" date="2024-03" db="EMBL/GenBank/DDBJ databases">
        <title>WGS assembly of Saponaria officinalis var. Norfolk2.</title>
        <authorList>
            <person name="Jenkins J."/>
            <person name="Shu S."/>
            <person name="Grimwood J."/>
            <person name="Barry K."/>
            <person name="Goodstein D."/>
            <person name="Schmutz J."/>
            <person name="Leebens-Mack J."/>
            <person name="Osbourn A."/>
        </authorList>
    </citation>
    <scope>NUCLEOTIDE SEQUENCE [LARGE SCALE GENOMIC DNA]</scope>
    <source>
        <strain evidence="3">JIC</strain>
    </source>
</reference>
<dbReference type="EMBL" id="JBDFQZ010000006">
    <property type="protein sequence ID" value="KAK9715593.1"/>
    <property type="molecule type" value="Genomic_DNA"/>
</dbReference>
<keyword evidence="1" id="KW-0732">Signal</keyword>
<comment type="caution">
    <text evidence="3">The sequence shown here is derived from an EMBL/GenBank/DDBJ whole genome shotgun (WGS) entry which is preliminary data.</text>
</comment>
<organism evidence="3 4">
    <name type="scientific">Saponaria officinalis</name>
    <name type="common">Common soapwort</name>
    <name type="synonym">Lychnis saponaria</name>
    <dbReference type="NCBI Taxonomy" id="3572"/>
    <lineage>
        <taxon>Eukaryota</taxon>
        <taxon>Viridiplantae</taxon>
        <taxon>Streptophyta</taxon>
        <taxon>Embryophyta</taxon>
        <taxon>Tracheophyta</taxon>
        <taxon>Spermatophyta</taxon>
        <taxon>Magnoliopsida</taxon>
        <taxon>eudicotyledons</taxon>
        <taxon>Gunneridae</taxon>
        <taxon>Pentapetalae</taxon>
        <taxon>Caryophyllales</taxon>
        <taxon>Caryophyllaceae</taxon>
        <taxon>Caryophylleae</taxon>
        <taxon>Saponaria</taxon>
    </lineage>
</organism>
<dbReference type="AlphaFoldDB" id="A0AAW1KEC5"/>
<dbReference type="Gene3D" id="1.20.58.1040">
    <property type="match status" value="1"/>
</dbReference>
<dbReference type="Proteomes" id="UP001443914">
    <property type="component" value="Unassembled WGS sequence"/>
</dbReference>
<proteinExistence type="predicted"/>
<dbReference type="PANTHER" id="PTHR31044">
    <property type="entry name" value="BETA-1,3 GLUCANASE"/>
    <property type="match status" value="1"/>
</dbReference>
<dbReference type="GO" id="GO:0009506">
    <property type="term" value="C:plasmodesma"/>
    <property type="evidence" value="ECO:0007669"/>
    <property type="project" value="UniProtKB-ARBA"/>
</dbReference>
<dbReference type="InterPro" id="IPR044788">
    <property type="entry name" value="X8_dom_prot"/>
</dbReference>
<evidence type="ECO:0000313" key="3">
    <source>
        <dbReference type="EMBL" id="KAK9715593.1"/>
    </source>
</evidence>
<evidence type="ECO:0000313" key="4">
    <source>
        <dbReference type="Proteomes" id="UP001443914"/>
    </source>
</evidence>
<feature type="domain" description="X8" evidence="2">
    <location>
        <begin position="47"/>
        <end position="127"/>
    </location>
</feature>
<dbReference type="PANTHER" id="PTHR31044:SF126">
    <property type="entry name" value="GLYCOSYL HYDROLASE FAMILY 17 PROTEIN"/>
    <property type="match status" value="1"/>
</dbReference>
<evidence type="ECO:0000259" key="2">
    <source>
        <dbReference type="SMART" id="SM00768"/>
    </source>
</evidence>
<dbReference type="SMART" id="SM00768">
    <property type="entry name" value="X8"/>
    <property type="match status" value="1"/>
</dbReference>
<dbReference type="InterPro" id="IPR012946">
    <property type="entry name" value="X8"/>
</dbReference>
<gene>
    <name evidence="3" type="ORF">RND81_06G175500</name>
</gene>
<protein>
    <recommendedName>
        <fullName evidence="2">X8 domain-containing protein</fullName>
    </recommendedName>
</protein>
<dbReference type="Pfam" id="PF07983">
    <property type="entry name" value="X8"/>
    <property type="match status" value="1"/>
</dbReference>
<name>A0AAW1KEC5_SAPOF</name>